<dbReference type="PROSITE" id="PS51462">
    <property type="entry name" value="NUDIX"/>
    <property type="match status" value="1"/>
</dbReference>
<evidence type="ECO:0000256" key="10">
    <source>
        <dbReference type="ARBA" id="ARBA00030308"/>
    </source>
</evidence>
<name>A0A1H7HWG3_9RHOB</name>
<feature type="binding site" evidence="13">
    <location>
        <position position="249"/>
    </location>
    <ligand>
        <name>Mg(2+)</name>
        <dbReference type="ChEBI" id="CHEBI:18420"/>
        <label>1</label>
    </ligand>
</feature>
<dbReference type="EC" id="3.6.1.13" evidence="3"/>
<dbReference type="InterPro" id="IPR015797">
    <property type="entry name" value="NUDIX_hydrolase-like_dom_sf"/>
</dbReference>
<keyword evidence="6" id="KW-0378">Hydrolase</keyword>
<dbReference type="Gene3D" id="3.90.79.10">
    <property type="entry name" value="Nucleoside Triphosphate Pyrophosphohydrolase"/>
    <property type="match status" value="1"/>
</dbReference>
<dbReference type="PANTHER" id="PTHR11839:SF5">
    <property type="entry name" value="ADP-RIBOSE PYROPHOSPHATASE"/>
    <property type="match status" value="1"/>
</dbReference>
<dbReference type="GO" id="GO:0046872">
    <property type="term" value="F:metal ion binding"/>
    <property type="evidence" value="ECO:0007669"/>
    <property type="project" value="UniProtKB-KW"/>
</dbReference>
<feature type="binding site" evidence="13">
    <location>
        <position position="229"/>
    </location>
    <ligand>
        <name>Mg(2+)</name>
        <dbReference type="ChEBI" id="CHEBI:18420"/>
        <label>1</label>
    </ligand>
</feature>
<dbReference type="SUPFAM" id="SSF55811">
    <property type="entry name" value="Nudix"/>
    <property type="match status" value="1"/>
</dbReference>
<evidence type="ECO:0000256" key="2">
    <source>
        <dbReference type="ARBA" id="ARBA00007482"/>
    </source>
</evidence>
<dbReference type="NCBIfam" id="TIGR00052">
    <property type="entry name" value="nudix-type nucleoside diphosphatase, YffH/AdpP family"/>
    <property type="match status" value="1"/>
</dbReference>
<evidence type="ECO:0000256" key="11">
    <source>
        <dbReference type="ARBA" id="ARBA00033056"/>
    </source>
</evidence>
<evidence type="ECO:0000259" key="15">
    <source>
        <dbReference type="PROSITE" id="PS51462"/>
    </source>
</evidence>
<evidence type="ECO:0000256" key="14">
    <source>
        <dbReference type="PIRSR" id="PIRSR604385-3"/>
    </source>
</evidence>
<comment type="function">
    <text evidence="8">Acts on ADP-mannose and ADP-glucose as well as ADP-ribose. Prevents glycogen biosynthesis. The reaction catalyzed by this enzyme is a limiting step of the gluconeogenic process.</text>
</comment>
<gene>
    <name evidence="16" type="ORF">SAMN05443999_101634</name>
</gene>
<evidence type="ECO:0000256" key="7">
    <source>
        <dbReference type="ARBA" id="ARBA00022842"/>
    </source>
</evidence>
<evidence type="ECO:0000256" key="8">
    <source>
        <dbReference type="ARBA" id="ARBA00025164"/>
    </source>
</evidence>
<evidence type="ECO:0000256" key="13">
    <source>
        <dbReference type="PIRSR" id="PIRSR604385-2"/>
    </source>
</evidence>
<evidence type="ECO:0000256" key="1">
    <source>
        <dbReference type="ARBA" id="ARBA00001946"/>
    </source>
</evidence>
<dbReference type="Pfam" id="PF00293">
    <property type="entry name" value="NUDIX"/>
    <property type="match status" value="1"/>
</dbReference>
<evidence type="ECO:0000256" key="3">
    <source>
        <dbReference type="ARBA" id="ARBA00012453"/>
    </source>
</evidence>
<dbReference type="AlphaFoldDB" id="A0A1H7HWG3"/>
<dbReference type="RefSeq" id="WP_245770581.1">
    <property type="nucleotide sequence ID" value="NZ_FOAG01000001.1"/>
</dbReference>
<comment type="similarity">
    <text evidence="2">Belongs to the Nudix hydrolase family. NudF subfamily.</text>
</comment>
<comment type="cofactor">
    <cofactor evidence="1 13">
        <name>Mg(2+)</name>
        <dbReference type="ChEBI" id="CHEBI:18420"/>
    </cofactor>
</comment>
<feature type="short sequence motif" description="Nudix box" evidence="14">
    <location>
        <begin position="230"/>
        <end position="252"/>
    </location>
</feature>
<evidence type="ECO:0000313" key="17">
    <source>
        <dbReference type="Proteomes" id="UP000199582"/>
    </source>
</evidence>
<dbReference type="InterPro" id="IPR000086">
    <property type="entry name" value="NUDIX_hydrolase_dom"/>
</dbReference>
<evidence type="ECO:0000256" key="4">
    <source>
        <dbReference type="ARBA" id="ARBA00013297"/>
    </source>
</evidence>
<keyword evidence="17" id="KW-1185">Reference proteome</keyword>
<feature type="binding site" evidence="13">
    <location>
        <position position="298"/>
    </location>
    <ligand>
        <name>Mg(2+)</name>
        <dbReference type="ChEBI" id="CHEBI:18420"/>
        <label>1</label>
    </ligand>
</feature>
<comment type="catalytic activity">
    <reaction evidence="12">
        <text>ADP-D-ribose + H2O = D-ribose 5-phosphate + AMP + 2 H(+)</text>
        <dbReference type="Rhea" id="RHEA:10412"/>
        <dbReference type="ChEBI" id="CHEBI:15377"/>
        <dbReference type="ChEBI" id="CHEBI:15378"/>
        <dbReference type="ChEBI" id="CHEBI:57967"/>
        <dbReference type="ChEBI" id="CHEBI:78346"/>
        <dbReference type="ChEBI" id="CHEBI:456215"/>
        <dbReference type="EC" id="3.6.1.13"/>
    </reaction>
</comment>
<evidence type="ECO:0000256" key="6">
    <source>
        <dbReference type="ARBA" id="ARBA00022801"/>
    </source>
</evidence>
<dbReference type="GO" id="GO:0005829">
    <property type="term" value="C:cytosol"/>
    <property type="evidence" value="ECO:0007669"/>
    <property type="project" value="TreeGrafter"/>
</dbReference>
<dbReference type="PANTHER" id="PTHR11839">
    <property type="entry name" value="UDP/ADP-SUGAR PYROPHOSPHATASE"/>
    <property type="match status" value="1"/>
</dbReference>
<evidence type="ECO:0000256" key="9">
    <source>
        <dbReference type="ARBA" id="ARBA00030162"/>
    </source>
</evidence>
<dbReference type="GO" id="GO:0019693">
    <property type="term" value="P:ribose phosphate metabolic process"/>
    <property type="evidence" value="ECO:0007669"/>
    <property type="project" value="TreeGrafter"/>
</dbReference>
<keyword evidence="7 13" id="KW-0460">Magnesium</keyword>
<feature type="binding site" evidence="13">
    <location>
        <position position="245"/>
    </location>
    <ligand>
        <name>Mg(2+)</name>
        <dbReference type="ChEBI" id="CHEBI:18420"/>
        <label>1</label>
    </ligand>
</feature>
<feature type="domain" description="Nudix hydrolase" evidence="15">
    <location>
        <begin position="187"/>
        <end position="327"/>
    </location>
</feature>
<evidence type="ECO:0000256" key="5">
    <source>
        <dbReference type="ARBA" id="ARBA00022723"/>
    </source>
</evidence>
<dbReference type="GO" id="GO:0047631">
    <property type="term" value="F:ADP-ribose diphosphatase activity"/>
    <property type="evidence" value="ECO:0007669"/>
    <property type="project" value="UniProtKB-EC"/>
</dbReference>
<dbReference type="STRING" id="1287727.SAMN05443999_101634"/>
<protein>
    <recommendedName>
        <fullName evidence="4">ADP-ribose pyrophosphatase</fullName>
        <ecNumber evidence="3">3.6.1.13</ecNumber>
    </recommendedName>
    <alternativeName>
        <fullName evidence="9">ADP-ribose diphosphatase</fullName>
    </alternativeName>
    <alternativeName>
        <fullName evidence="11">ADP-ribose phosphohydrolase</fullName>
    </alternativeName>
    <alternativeName>
        <fullName evidence="10">Adenosine diphosphoribose pyrophosphatase</fullName>
    </alternativeName>
</protein>
<keyword evidence="5 13" id="KW-0479">Metal-binding</keyword>
<organism evidence="16 17">
    <name type="scientific">Roseovarius azorensis</name>
    <dbReference type="NCBI Taxonomy" id="1287727"/>
    <lineage>
        <taxon>Bacteria</taxon>
        <taxon>Pseudomonadati</taxon>
        <taxon>Pseudomonadota</taxon>
        <taxon>Alphaproteobacteria</taxon>
        <taxon>Rhodobacterales</taxon>
        <taxon>Roseobacteraceae</taxon>
        <taxon>Roseovarius</taxon>
    </lineage>
</organism>
<reference evidence="16 17" key="1">
    <citation type="submission" date="2016-10" db="EMBL/GenBank/DDBJ databases">
        <authorList>
            <person name="de Groot N.N."/>
        </authorList>
    </citation>
    <scope>NUCLEOTIDE SEQUENCE [LARGE SCALE GENOMIC DNA]</scope>
    <source>
        <strain evidence="16 17">DSM 100674</strain>
    </source>
</reference>
<dbReference type="GO" id="GO:0019144">
    <property type="term" value="F:ADP-sugar diphosphatase activity"/>
    <property type="evidence" value="ECO:0007669"/>
    <property type="project" value="TreeGrafter"/>
</dbReference>
<dbReference type="GO" id="GO:0006753">
    <property type="term" value="P:nucleoside phosphate metabolic process"/>
    <property type="evidence" value="ECO:0007669"/>
    <property type="project" value="TreeGrafter"/>
</dbReference>
<dbReference type="Proteomes" id="UP000199582">
    <property type="component" value="Unassembled WGS sequence"/>
</dbReference>
<accession>A0A1H7HWG3</accession>
<evidence type="ECO:0000256" key="12">
    <source>
        <dbReference type="ARBA" id="ARBA00049546"/>
    </source>
</evidence>
<dbReference type="CDD" id="cd24155">
    <property type="entry name" value="NUDIX_ADPRase"/>
    <property type="match status" value="1"/>
</dbReference>
<evidence type="ECO:0000313" key="16">
    <source>
        <dbReference type="EMBL" id="SEK54484.1"/>
    </source>
</evidence>
<proteinExistence type="inferred from homology"/>
<sequence length="342" mass="37569">MTVTARCHVLTCDPDDPFTLPEIGPGDGEVSGLLVCDEADIARLEFVATALGATGWRRILLERNGAVLEVKTCCGHPGSGAWHLTEWQARGGEVMRVAMQEIIGQVDQCPAEDLAMRLPMVLSRAAARVAARAGTPALLRSDTPSEAVRTLACDTLHAGFFLTRGYSLRHPRFDGTMSPEMQREVFVATDAALVLPYDPLRDRVMLVEQFRMGPFGRGDPRPWMLEPVAGRIDPGETPEETARRECLEEAGLPLRALEKISTHYCTPGYSTEVFHLFLGLCELPDMKQGQGGLDSEHEDIRTHVIGFDRAMALLESGEANNGPLVLSLIWLQRERARLRASA</sequence>
<dbReference type="EMBL" id="FOAG01000001">
    <property type="protein sequence ID" value="SEK54484.1"/>
    <property type="molecule type" value="Genomic_DNA"/>
</dbReference>
<dbReference type="InterPro" id="IPR004385">
    <property type="entry name" value="NDP_pyrophosphatase"/>
</dbReference>